<accession>A0A2P2QV51</accession>
<dbReference type="EMBL" id="GGEC01090270">
    <property type="protein sequence ID" value="MBX70754.1"/>
    <property type="molecule type" value="Transcribed_RNA"/>
</dbReference>
<evidence type="ECO:0000313" key="1">
    <source>
        <dbReference type="EMBL" id="MBX70754.1"/>
    </source>
</evidence>
<proteinExistence type="predicted"/>
<dbReference type="AlphaFoldDB" id="A0A2P2QV51"/>
<name>A0A2P2QV51_RHIMU</name>
<organism evidence="1">
    <name type="scientific">Rhizophora mucronata</name>
    <name type="common">Asiatic mangrove</name>
    <dbReference type="NCBI Taxonomy" id="61149"/>
    <lineage>
        <taxon>Eukaryota</taxon>
        <taxon>Viridiplantae</taxon>
        <taxon>Streptophyta</taxon>
        <taxon>Embryophyta</taxon>
        <taxon>Tracheophyta</taxon>
        <taxon>Spermatophyta</taxon>
        <taxon>Magnoliopsida</taxon>
        <taxon>eudicotyledons</taxon>
        <taxon>Gunneridae</taxon>
        <taxon>Pentapetalae</taxon>
        <taxon>rosids</taxon>
        <taxon>fabids</taxon>
        <taxon>Malpighiales</taxon>
        <taxon>Rhizophoraceae</taxon>
        <taxon>Rhizophora</taxon>
    </lineage>
</organism>
<protein>
    <submittedName>
        <fullName evidence="1">Uncharacterized protein</fullName>
    </submittedName>
</protein>
<sequence>MEILISEPYSMLFTFTSGVHPMQGFHNYKYISVFLSISCIDC</sequence>
<reference evidence="1" key="1">
    <citation type="submission" date="2018-02" db="EMBL/GenBank/DDBJ databases">
        <title>Rhizophora mucronata_Transcriptome.</title>
        <authorList>
            <person name="Meera S.P."/>
            <person name="Sreeshan A."/>
            <person name="Augustine A."/>
        </authorList>
    </citation>
    <scope>NUCLEOTIDE SEQUENCE</scope>
    <source>
        <tissue evidence="1">Leaf</tissue>
    </source>
</reference>